<accession>A0A917FG55</accession>
<evidence type="ECO:0000313" key="4">
    <source>
        <dbReference type="Proteomes" id="UP000606044"/>
    </source>
</evidence>
<keyword evidence="4" id="KW-1185">Reference proteome</keyword>
<evidence type="ECO:0008006" key="5">
    <source>
        <dbReference type="Google" id="ProtNLM"/>
    </source>
</evidence>
<gene>
    <name evidence="3" type="ORF">GCM10007301_40010</name>
</gene>
<dbReference type="Proteomes" id="UP000606044">
    <property type="component" value="Unassembled WGS sequence"/>
</dbReference>
<feature type="chain" id="PRO_5037019808" description="Lipoprotein" evidence="2">
    <location>
        <begin position="31"/>
        <end position="221"/>
    </location>
</feature>
<name>A0A917FG55_9HYPH</name>
<organism evidence="3 4">
    <name type="scientific">Azorhizobium oxalatiphilum</name>
    <dbReference type="NCBI Taxonomy" id="980631"/>
    <lineage>
        <taxon>Bacteria</taxon>
        <taxon>Pseudomonadati</taxon>
        <taxon>Pseudomonadota</taxon>
        <taxon>Alphaproteobacteria</taxon>
        <taxon>Hyphomicrobiales</taxon>
        <taxon>Xanthobacteraceae</taxon>
        <taxon>Azorhizobium</taxon>
    </lineage>
</organism>
<dbReference type="AlphaFoldDB" id="A0A917FG55"/>
<evidence type="ECO:0000256" key="2">
    <source>
        <dbReference type="SAM" id="SignalP"/>
    </source>
</evidence>
<proteinExistence type="predicted"/>
<feature type="compositionally biased region" description="Low complexity" evidence="1">
    <location>
        <begin position="104"/>
        <end position="124"/>
    </location>
</feature>
<comment type="caution">
    <text evidence="3">The sequence shown here is derived from an EMBL/GenBank/DDBJ whole genome shotgun (WGS) entry which is preliminary data.</text>
</comment>
<feature type="compositionally biased region" description="Gly residues" evidence="1">
    <location>
        <begin position="86"/>
        <end position="103"/>
    </location>
</feature>
<evidence type="ECO:0000313" key="3">
    <source>
        <dbReference type="EMBL" id="GGF76014.1"/>
    </source>
</evidence>
<dbReference type="RefSeq" id="WP_188581866.1">
    <property type="nucleotide sequence ID" value="NZ_BMCT01000006.1"/>
</dbReference>
<protein>
    <recommendedName>
        <fullName evidence="5">Lipoprotein</fullName>
    </recommendedName>
</protein>
<feature type="region of interest" description="Disordered" evidence="1">
    <location>
        <begin position="77"/>
        <end position="125"/>
    </location>
</feature>
<dbReference type="PROSITE" id="PS51257">
    <property type="entry name" value="PROKAR_LIPOPROTEIN"/>
    <property type="match status" value="1"/>
</dbReference>
<dbReference type="EMBL" id="BMCT01000006">
    <property type="protein sequence ID" value="GGF76014.1"/>
    <property type="molecule type" value="Genomic_DNA"/>
</dbReference>
<feature type="signal peptide" evidence="2">
    <location>
        <begin position="1"/>
        <end position="30"/>
    </location>
</feature>
<keyword evidence="2" id="KW-0732">Signal</keyword>
<evidence type="ECO:0000256" key="1">
    <source>
        <dbReference type="SAM" id="MobiDB-lite"/>
    </source>
</evidence>
<sequence length="221" mass="22611">MAGLRKPSAMVRLIRLAPMALLLAGCTTTASQDPTAMIPANIQATVMAEDHLQQARAEANAGDPNARSASVQEILARARASEGTSSGEGGAGAPAGAGGGTSVSGGRTASASAATQPAAQPRRANSGREFDLMFEGSDDQLTAKEQAQFAKSWAAGKVPAKAQVMITAGPASTTSAFDQAVVANRRLRNVRSLLPADVEAKQLYDPEMPPDMVRIVVGAAN</sequence>
<reference evidence="3" key="2">
    <citation type="submission" date="2020-09" db="EMBL/GenBank/DDBJ databases">
        <authorList>
            <person name="Sun Q."/>
            <person name="Sedlacek I."/>
        </authorList>
    </citation>
    <scope>NUCLEOTIDE SEQUENCE</scope>
    <source>
        <strain evidence="3">CCM 7897</strain>
    </source>
</reference>
<reference evidence="3" key="1">
    <citation type="journal article" date="2014" name="Int. J. Syst. Evol. Microbiol.">
        <title>Complete genome sequence of Corynebacterium casei LMG S-19264T (=DSM 44701T), isolated from a smear-ripened cheese.</title>
        <authorList>
            <consortium name="US DOE Joint Genome Institute (JGI-PGF)"/>
            <person name="Walter F."/>
            <person name="Albersmeier A."/>
            <person name="Kalinowski J."/>
            <person name="Ruckert C."/>
        </authorList>
    </citation>
    <scope>NUCLEOTIDE SEQUENCE</scope>
    <source>
        <strain evidence="3">CCM 7897</strain>
    </source>
</reference>